<dbReference type="Gene3D" id="3.40.1110.10">
    <property type="entry name" value="Calcium-transporting ATPase, cytoplasmic domain N"/>
    <property type="match status" value="1"/>
</dbReference>
<dbReference type="SMART" id="SM00831">
    <property type="entry name" value="Cation_ATPase_N"/>
    <property type="match status" value="1"/>
</dbReference>
<dbReference type="PANTHER" id="PTHR43294:SF21">
    <property type="entry name" value="CATION TRANSPORTING ATPASE"/>
    <property type="match status" value="1"/>
</dbReference>
<dbReference type="InterPro" id="IPR001757">
    <property type="entry name" value="P_typ_ATPase"/>
</dbReference>
<dbReference type="Pfam" id="PF00689">
    <property type="entry name" value="Cation_ATPase_C"/>
    <property type="match status" value="1"/>
</dbReference>
<dbReference type="Gene3D" id="2.70.150.10">
    <property type="entry name" value="Calcium-transporting ATPase, cytoplasmic transduction domain A"/>
    <property type="match status" value="1"/>
</dbReference>
<dbReference type="SFLD" id="SFLDS00003">
    <property type="entry name" value="Haloacid_Dehalogenase"/>
    <property type="match status" value="1"/>
</dbReference>
<protein>
    <submittedName>
        <fullName evidence="12">Cation-transporting P-type ATPase</fullName>
    </submittedName>
</protein>
<feature type="transmembrane region" description="Helical" evidence="10">
    <location>
        <begin position="686"/>
        <end position="710"/>
    </location>
</feature>
<keyword evidence="3" id="KW-1003">Cell membrane</keyword>
<dbReference type="InterPro" id="IPR008250">
    <property type="entry name" value="ATPase_P-typ_transduc_dom_A_sf"/>
</dbReference>
<evidence type="ECO:0000256" key="5">
    <source>
        <dbReference type="ARBA" id="ARBA00022741"/>
    </source>
</evidence>
<name>A0A5J6MJ08_9PROT</name>
<dbReference type="Pfam" id="PF00122">
    <property type="entry name" value="E1-E2_ATPase"/>
    <property type="match status" value="1"/>
</dbReference>
<dbReference type="InterPro" id="IPR023299">
    <property type="entry name" value="ATPase_P-typ_cyto_dom_N"/>
</dbReference>
<feature type="transmembrane region" description="Helical" evidence="10">
    <location>
        <begin position="244"/>
        <end position="262"/>
    </location>
</feature>
<feature type="domain" description="Cation-transporting P-type ATPase N-terminal" evidence="11">
    <location>
        <begin position="3"/>
        <end position="76"/>
    </location>
</feature>
<keyword evidence="6" id="KW-0067">ATP-binding</keyword>
<comment type="similarity">
    <text evidence="2">Belongs to the cation transport ATPase (P-type) (TC 3.A.3) family. Type IIA subfamily.</text>
</comment>
<keyword evidence="5" id="KW-0547">Nucleotide-binding</keyword>
<dbReference type="GO" id="GO:0005391">
    <property type="term" value="F:P-type sodium:potassium-exchanging transporter activity"/>
    <property type="evidence" value="ECO:0007669"/>
    <property type="project" value="TreeGrafter"/>
</dbReference>
<dbReference type="SUPFAM" id="SSF56784">
    <property type="entry name" value="HAD-like"/>
    <property type="match status" value="1"/>
</dbReference>
<dbReference type="Pfam" id="PF00690">
    <property type="entry name" value="Cation_ATPase_N"/>
    <property type="match status" value="1"/>
</dbReference>
<dbReference type="Proteomes" id="UP000326202">
    <property type="component" value="Chromosome"/>
</dbReference>
<feature type="transmembrane region" description="Helical" evidence="10">
    <location>
        <begin position="274"/>
        <end position="296"/>
    </location>
</feature>
<organism evidence="12 13">
    <name type="scientific">Hypericibacter terrae</name>
    <dbReference type="NCBI Taxonomy" id="2602015"/>
    <lineage>
        <taxon>Bacteria</taxon>
        <taxon>Pseudomonadati</taxon>
        <taxon>Pseudomonadota</taxon>
        <taxon>Alphaproteobacteria</taxon>
        <taxon>Rhodospirillales</taxon>
        <taxon>Dongiaceae</taxon>
        <taxon>Hypericibacter</taxon>
    </lineage>
</organism>
<dbReference type="KEGG" id="htq:FRZ44_27440"/>
<dbReference type="SFLD" id="SFLDG00002">
    <property type="entry name" value="C1.7:_P-type_atpase_like"/>
    <property type="match status" value="1"/>
</dbReference>
<dbReference type="InterPro" id="IPR004014">
    <property type="entry name" value="ATPase_P-typ_cation-transptr_N"/>
</dbReference>
<sequence>MPNWHALPAADCLLRLGSGARGLTEEEAERRLASVGWNRLPQPPRTPAWRRFAGQFRSLLIYILLAAAILTAVIGEWLDCAVILGVVLINGTIGYLQEARAENALAAIRKLLAPSVTLLRNGVRQRIPAERLVPGDIALLEPGDRLSGDMRLIEAHGLSIQESVLTGESAPVEKTSSPVGVDAELGDRRSMAFAGTLVTRGHGTGVVVATGERTEAGRIGRLLIAIEPSTTPLAESLDRFGRQFTYAVLALAILGFGLGTLWRDYDHGEMLLAAVGLGVAAIPEGLPAIVTIALAIGVQRMARRHAIVRRLAAVETLGAVDIICTDKTGTLTRNEMTIESVVTGAAAVEVTGVGYELGGFLTASDVPIAAGAIDGDLLEVIQGGLLCNDADVSRDATGAPQVAGDPTEIAFLILGYKAGRDYAVMRRSKPRIDQLHFTSERRFMATLHESGDGRRVLYAKGAPERLLDLCAIAPGSAERAAWDAAANRLGQRGQRVLAVAAAQGVALARLDDRGRDLPPMKLLGLVGMSDPPRPEAIQAIARCRAAGIRVKMITGDHVETARAIGRKLGFANAEQVVTGGAIDRMTPAELQRIAGDVDVFARTGPEHKLRLVEALQAAGAVVAMTGDGVNDAPALKRADVGIAMGKEGTEAAKEAAQLVLSDDNFATITAAVEEGRTIYENLRKTLTYLLPTNGGEAASIIVAILFGVTLPISPLQILWINLATEITLTLAIAFETAEPGLMRRSPRRRDAPLLDRTLLWRILFVTALMTAACFGTFLWEMSQSGHVALARTVAVNTLVGIEVAYLFNIRSLTGSVLNWKALTGNRVVLGAVAAILGLQAAFTYAPPMQSFFGTVAMPLASWGAVALCAGAAFLLIELEKLIKRQGARGNADSPAAA</sequence>
<dbReference type="AlphaFoldDB" id="A0A5J6MJ08"/>
<evidence type="ECO:0000256" key="8">
    <source>
        <dbReference type="ARBA" id="ARBA00022989"/>
    </source>
</evidence>
<dbReference type="PANTHER" id="PTHR43294">
    <property type="entry name" value="SODIUM/POTASSIUM-TRANSPORTING ATPASE SUBUNIT ALPHA"/>
    <property type="match status" value="1"/>
</dbReference>
<dbReference type="Gene3D" id="3.40.50.1000">
    <property type="entry name" value="HAD superfamily/HAD-like"/>
    <property type="match status" value="1"/>
</dbReference>
<keyword evidence="4 10" id="KW-0812">Transmembrane</keyword>
<dbReference type="InterPro" id="IPR050510">
    <property type="entry name" value="Cation_transp_ATPase_P-type"/>
</dbReference>
<dbReference type="InterPro" id="IPR018303">
    <property type="entry name" value="ATPase_P-typ_P_site"/>
</dbReference>
<dbReference type="Pfam" id="PF08282">
    <property type="entry name" value="Hydrolase_3"/>
    <property type="match status" value="1"/>
</dbReference>
<dbReference type="PROSITE" id="PS00154">
    <property type="entry name" value="ATPASE_E1_E2"/>
    <property type="match status" value="1"/>
</dbReference>
<keyword evidence="9 10" id="KW-0472">Membrane</keyword>
<evidence type="ECO:0000256" key="7">
    <source>
        <dbReference type="ARBA" id="ARBA00022967"/>
    </source>
</evidence>
<dbReference type="GO" id="GO:0036376">
    <property type="term" value="P:sodium ion export across plasma membrane"/>
    <property type="evidence" value="ECO:0007669"/>
    <property type="project" value="TreeGrafter"/>
</dbReference>
<dbReference type="GO" id="GO:0030007">
    <property type="term" value="P:intracellular potassium ion homeostasis"/>
    <property type="evidence" value="ECO:0007669"/>
    <property type="project" value="TreeGrafter"/>
</dbReference>
<dbReference type="InterPro" id="IPR023298">
    <property type="entry name" value="ATPase_P-typ_TM_dom_sf"/>
</dbReference>
<keyword evidence="8 10" id="KW-1133">Transmembrane helix</keyword>
<evidence type="ECO:0000256" key="1">
    <source>
        <dbReference type="ARBA" id="ARBA00004651"/>
    </source>
</evidence>
<dbReference type="InterPro" id="IPR036412">
    <property type="entry name" value="HAD-like_sf"/>
</dbReference>
<dbReference type="PRINTS" id="PR00119">
    <property type="entry name" value="CATATPASE"/>
</dbReference>
<dbReference type="Pfam" id="PF13246">
    <property type="entry name" value="Cation_ATPase"/>
    <property type="match status" value="1"/>
</dbReference>
<evidence type="ECO:0000256" key="6">
    <source>
        <dbReference type="ARBA" id="ARBA00022840"/>
    </source>
</evidence>
<dbReference type="GO" id="GO:0016887">
    <property type="term" value="F:ATP hydrolysis activity"/>
    <property type="evidence" value="ECO:0007669"/>
    <property type="project" value="InterPro"/>
</dbReference>
<dbReference type="InterPro" id="IPR006068">
    <property type="entry name" value="ATPase_P-typ_cation-transptr_C"/>
</dbReference>
<dbReference type="GO" id="GO:0005886">
    <property type="term" value="C:plasma membrane"/>
    <property type="evidence" value="ECO:0007669"/>
    <property type="project" value="UniProtKB-SubCell"/>
</dbReference>
<dbReference type="GO" id="GO:1902600">
    <property type="term" value="P:proton transmembrane transport"/>
    <property type="evidence" value="ECO:0007669"/>
    <property type="project" value="TreeGrafter"/>
</dbReference>
<dbReference type="SFLD" id="SFLDF00027">
    <property type="entry name" value="p-type_atpase"/>
    <property type="match status" value="1"/>
</dbReference>
<dbReference type="GO" id="GO:0006883">
    <property type="term" value="P:intracellular sodium ion homeostasis"/>
    <property type="evidence" value="ECO:0007669"/>
    <property type="project" value="TreeGrafter"/>
</dbReference>
<evidence type="ECO:0000256" key="4">
    <source>
        <dbReference type="ARBA" id="ARBA00022692"/>
    </source>
</evidence>
<evidence type="ECO:0000259" key="11">
    <source>
        <dbReference type="SMART" id="SM00831"/>
    </source>
</evidence>
<evidence type="ECO:0000256" key="9">
    <source>
        <dbReference type="ARBA" id="ARBA00023136"/>
    </source>
</evidence>
<comment type="subcellular location">
    <subcellularLocation>
        <location evidence="1">Cell membrane</location>
        <topology evidence="1">Multi-pass membrane protein</topology>
    </subcellularLocation>
</comment>
<feature type="transmembrane region" description="Helical" evidence="10">
    <location>
        <begin position="59"/>
        <end position="89"/>
    </location>
</feature>
<dbReference type="Gene3D" id="1.20.1110.10">
    <property type="entry name" value="Calcium-transporting ATPase, transmembrane domain"/>
    <property type="match status" value="1"/>
</dbReference>
<dbReference type="InterPro" id="IPR044492">
    <property type="entry name" value="P_typ_ATPase_HD_dom"/>
</dbReference>
<feature type="transmembrane region" description="Helical" evidence="10">
    <location>
        <begin position="827"/>
        <end position="845"/>
    </location>
</feature>
<evidence type="ECO:0000313" key="12">
    <source>
        <dbReference type="EMBL" id="QEX17444.1"/>
    </source>
</evidence>
<evidence type="ECO:0000256" key="2">
    <source>
        <dbReference type="ARBA" id="ARBA00005675"/>
    </source>
</evidence>
<dbReference type="GO" id="GO:1990573">
    <property type="term" value="P:potassium ion import across plasma membrane"/>
    <property type="evidence" value="ECO:0007669"/>
    <property type="project" value="TreeGrafter"/>
</dbReference>
<reference evidence="12 13" key="1">
    <citation type="submission" date="2019-08" db="EMBL/GenBank/DDBJ databases">
        <title>Hyperibacter terrae gen. nov., sp. nov. and Hyperibacter viscosus sp. nov., two new members in the family Rhodospirillaceae isolated from the rhizosphere of Hypericum perforatum.</title>
        <authorList>
            <person name="Noviana Z."/>
        </authorList>
    </citation>
    <scope>NUCLEOTIDE SEQUENCE [LARGE SCALE GENOMIC DNA]</scope>
    <source>
        <strain evidence="12 13">R5913</strain>
    </source>
</reference>
<dbReference type="SUPFAM" id="SSF81653">
    <property type="entry name" value="Calcium ATPase, transduction domain A"/>
    <property type="match status" value="1"/>
</dbReference>
<keyword evidence="13" id="KW-1185">Reference proteome</keyword>
<dbReference type="GO" id="GO:0005524">
    <property type="term" value="F:ATP binding"/>
    <property type="evidence" value="ECO:0007669"/>
    <property type="project" value="UniProtKB-KW"/>
</dbReference>
<keyword evidence="7" id="KW-1278">Translocase</keyword>
<feature type="transmembrane region" description="Helical" evidence="10">
    <location>
        <begin position="851"/>
        <end position="876"/>
    </location>
</feature>
<dbReference type="EMBL" id="CP042906">
    <property type="protein sequence ID" value="QEX17444.1"/>
    <property type="molecule type" value="Genomic_DNA"/>
</dbReference>
<dbReference type="PRINTS" id="PR00120">
    <property type="entry name" value="HATPASE"/>
</dbReference>
<gene>
    <name evidence="12" type="ORF">FRZ44_27440</name>
</gene>
<evidence type="ECO:0000313" key="13">
    <source>
        <dbReference type="Proteomes" id="UP000326202"/>
    </source>
</evidence>
<accession>A0A5J6MJ08</accession>
<dbReference type="InterPro" id="IPR059000">
    <property type="entry name" value="ATPase_P-type_domA"/>
</dbReference>
<evidence type="ECO:0000256" key="3">
    <source>
        <dbReference type="ARBA" id="ARBA00022475"/>
    </source>
</evidence>
<proteinExistence type="inferred from homology"/>
<feature type="transmembrane region" description="Helical" evidence="10">
    <location>
        <begin position="716"/>
        <end position="737"/>
    </location>
</feature>
<dbReference type="InterPro" id="IPR023214">
    <property type="entry name" value="HAD_sf"/>
</dbReference>
<dbReference type="SUPFAM" id="SSF81665">
    <property type="entry name" value="Calcium ATPase, transmembrane domain M"/>
    <property type="match status" value="1"/>
</dbReference>
<evidence type="ECO:0000256" key="10">
    <source>
        <dbReference type="SAM" id="Phobius"/>
    </source>
</evidence>
<dbReference type="SUPFAM" id="SSF81660">
    <property type="entry name" value="Metal cation-transporting ATPase, ATP-binding domain N"/>
    <property type="match status" value="1"/>
</dbReference>
<feature type="transmembrane region" description="Helical" evidence="10">
    <location>
        <begin position="785"/>
        <end position="807"/>
    </location>
</feature>
<feature type="transmembrane region" description="Helical" evidence="10">
    <location>
        <begin position="758"/>
        <end position="779"/>
    </location>
</feature>
<dbReference type="NCBIfam" id="TIGR01494">
    <property type="entry name" value="ATPase_P-type"/>
    <property type="match status" value="2"/>
</dbReference>